<dbReference type="GO" id="GO:0000976">
    <property type="term" value="F:transcription cis-regulatory region binding"/>
    <property type="evidence" value="ECO:0007669"/>
    <property type="project" value="TreeGrafter"/>
</dbReference>
<sequence>MPVVRLITRTGGRVVQSCSTSRVIVRASSDAAGAARLSLHLLVCTLTDVTRRSHTRPPVLADVARAAGVSVPTVSRVLSGSAPVSADKRRQVLRAIQELGYRPNAAARALATGKRSIISVLTSDTTRYGYASAIRGIEEAARAVGLVVALTLLDGDDEESARVAVDLALGQPLAGVIVLEFDIQGSRALAALPETIPVAAVSSAGQGRSVPRALFDDHAGARDATNYLLGLGHRTVHHVGIPASGRPSGRLLGWREALEAAGAPVPEIVESDETPRSGLQAGAYLARRGDVTAVLCGNDEIAFGVIKAFQDEGLRVPEDVSVVGFDDHPLAEIWTPSLTTMRQDFAELGRMAVDFLLGRLAGVPVEAPHSTPRLVMRKSAAPPAR</sequence>
<dbReference type="GO" id="GO:0003700">
    <property type="term" value="F:DNA-binding transcription factor activity"/>
    <property type="evidence" value="ECO:0007669"/>
    <property type="project" value="TreeGrafter"/>
</dbReference>
<evidence type="ECO:0000256" key="2">
    <source>
        <dbReference type="ARBA" id="ARBA00023125"/>
    </source>
</evidence>
<dbReference type="SMART" id="SM00354">
    <property type="entry name" value="HTH_LACI"/>
    <property type="match status" value="1"/>
</dbReference>
<dbReference type="PANTHER" id="PTHR30146">
    <property type="entry name" value="LACI-RELATED TRANSCRIPTIONAL REPRESSOR"/>
    <property type="match status" value="1"/>
</dbReference>
<keyword evidence="1" id="KW-0805">Transcription regulation</keyword>
<dbReference type="InterPro" id="IPR046335">
    <property type="entry name" value="LacI/GalR-like_sensor"/>
</dbReference>
<evidence type="ECO:0000313" key="6">
    <source>
        <dbReference type="Proteomes" id="UP000546126"/>
    </source>
</evidence>
<dbReference type="Gene3D" id="1.10.260.40">
    <property type="entry name" value="lambda repressor-like DNA-binding domains"/>
    <property type="match status" value="1"/>
</dbReference>
<dbReference type="AlphaFoldDB" id="A0A7Y6IT29"/>
<dbReference type="SUPFAM" id="SSF47413">
    <property type="entry name" value="lambda repressor-like DNA-binding domains"/>
    <property type="match status" value="1"/>
</dbReference>
<comment type="caution">
    <text evidence="5">The sequence shown here is derived from an EMBL/GenBank/DDBJ whole genome shotgun (WGS) entry which is preliminary data.</text>
</comment>
<dbReference type="EMBL" id="JABWGO010000006">
    <property type="protein sequence ID" value="NUW43343.1"/>
    <property type="molecule type" value="Genomic_DNA"/>
</dbReference>
<keyword evidence="2 5" id="KW-0238">DNA-binding</keyword>
<dbReference type="InterPro" id="IPR000843">
    <property type="entry name" value="HTH_LacI"/>
</dbReference>
<protein>
    <submittedName>
        <fullName evidence="5">LacI family DNA-binding transcriptional regulator</fullName>
    </submittedName>
</protein>
<dbReference type="Gene3D" id="3.40.50.2300">
    <property type="match status" value="2"/>
</dbReference>
<evidence type="ECO:0000259" key="4">
    <source>
        <dbReference type="PROSITE" id="PS50932"/>
    </source>
</evidence>
<dbReference type="Pfam" id="PF13377">
    <property type="entry name" value="Peripla_BP_3"/>
    <property type="match status" value="1"/>
</dbReference>
<dbReference type="Pfam" id="PF00356">
    <property type="entry name" value="LacI"/>
    <property type="match status" value="1"/>
</dbReference>
<dbReference type="InterPro" id="IPR010982">
    <property type="entry name" value="Lambda_DNA-bd_dom_sf"/>
</dbReference>
<reference evidence="5 6" key="1">
    <citation type="submission" date="2020-06" db="EMBL/GenBank/DDBJ databases">
        <authorList>
            <person name="Chanama M."/>
        </authorList>
    </citation>
    <scope>NUCLEOTIDE SEQUENCE [LARGE SCALE GENOMIC DNA]</scope>
    <source>
        <strain evidence="5 6">TBRC6557</strain>
    </source>
</reference>
<name>A0A7Y6IT29_9ACTN</name>
<evidence type="ECO:0000256" key="1">
    <source>
        <dbReference type="ARBA" id="ARBA00023015"/>
    </source>
</evidence>
<keyword evidence="3" id="KW-0804">Transcription</keyword>
<dbReference type="CDD" id="cd01574">
    <property type="entry name" value="PBP1_LacI"/>
    <property type="match status" value="1"/>
</dbReference>
<dbReference type="CDD" id="cd01392">
    <property type="entry name" value="HTH_LacI"/>
    <property type="match status" value="1"/>
</dbReference>
<dbReference type="SUPFAM" id="SSF53822">
    <property type="entry name" value="Periplasmic binding protein-like I"/>
    <property type="match status" value="1"/>
</dbReference>
<dbReference type="PROSITE" id="PS50932">
    <property type="entry name" value="HTH_LACI_2"/>
    <property type="match status" value="1"/>
</dbReference>
<dbReference type="PROSITE" id="PS00356">
    <property type="entry name" value="HTH_LACI_1"/>
    <property type="match status" value="1"/>
</dbReference>
<dbReference type="PANTHER" id="PTHR30146:SF153">
    <property type="entry name" value="LACTOSE OPERON REPRESSOR"/>
    <property type="match status" value="1"/>
</dbReference>
<accession>A0A7Y6IT29</accession>
<proteinExistence type="predicted"/>
<evidence type="ECO:0000256" key="3">
    <source>
        <dbReference type="ARBA" id="ARBA00023163"/>
    </source>
</evidence>
<organism evidence="5 6">
    <name type="scientific">Nonomuraea rhodomycinica</name>
    <dbReference type="NCBI Taxonomy" id="1712872"/>
    <lineage>
        <taxon>Bacteria</taxon>
        <taxon>Bacillati</taxon>
        <taxon>Actinomycetota</taxon>
        <taxon>Actinomycetes</taxon>
        <taxon>Streptosporangiales</taxon>
        <taxon>Streptosporangiaceae</taxon>
        <taxon>Nonomuraea</taxon>
    </lineage>
</organism>
<gene>
    <name evidence="5" type="ORF">HT134_24890</name>
</gene>
<dbReference type="InterPro" id="IPR028082">
    <property type="entry name" value="Peripla_BP_I"/>
</dbReference>
<keyword evidence="6" id="KW-1185">Reference proteome</keyword>
<feature type="domain" description="HTH lacI-type" evidence="4">
    <location>
        <begin position="58"/>
        <end position="112"/>
    </location>
</feature>
<dbReference type="Proteomes" id="UP000546126">
    <property type="component" value="Unassembled WGS sequence"/>
</dbReference>
<evidence type="ECO:0000313" key="5">
    <source>
        <dbReference type="EMBL" id="NUW43343.1"/>
    </source>
</evidence>